<evidence type="ECO:0000256" key="1">
    <source>
        <dbReference type="SAM" id="MobiDB-lite"/>
    </source>
</evidence>
<feature type="region of interest" description="Disordered" evidence="1">
    <location>
        <begin position="1"/>
        <end position="25"/>
    </location>
</feature>
<evidence type="ECO:0000313" key="2">
    <source>
        <dbReference type="EMBL" id="AXR76385.1"/>
    </source>
</evidence>
<protein>
    <submittedName>
        <fullName evidence="2">Uncharacterized protein</fullName>
    </submittedName>
</protein>
<reference evidence="3" key="1">
    <citation type="submission" date="2017-10" db="EMBL/GenBank/DDBJ databases">
        <title>Phenotypic and genomic properties of facultatively anaerobic sulfur-reducing natronoarchaea from hypersaline soda lakes.</title>
        <authorList>
            <person name="Sorokin D.Y."/>
            <person name="Kublanov I.V."/>
            <person name="Roman P."/>
            <person name="Sinninghe Damste J.S."/>
            <person name="Golyshin P.N."/>
            <person name="Rojo D."/>
            <person name="Ciordia S."/>
            <person name="Mena Md.C."/>
            <person name="Ferrer M."/>
            <person name="Messina E."/>
            <person name="Smedile F."/>
            <person name="La Spada G."/>
            <person name="La Cono V."/>
            <person name="Yakimov M.M."/>
        </authorList>
    </citation>
    <scope>NUCLEOTIDE SEQUENCE [LARGE SCALE GENOMIC DNA]</scope>
    <source>
        <strain evidence="3">AArc1</strain>
    </source>
</reference>
<evidence type="ECO:0000313" key="3">
    <source>
        <dbReference type="Proteomes" id="UP000258707"/>
    </source>
</evidence>
<proteinExistence type="predicted"/>
<dbReference type="KEGG" id="nan:AArc1_0030"/>
<dbReference type="EMBL" id="CP024047">
    <property type="protein sequence ID" value="AXR76385.1"/>
    <property type="molecule type" value="Genomic_DNA"/>
</dbReference>
<dbReference type="Proteomes" id="UP000258707">
    <property type="component" value="Chromosome"/>
</dbReference>
<accession>A0A346PA40</accession>
<name>A0A346PA40_9EURY</name>
<gene>
    <name evidence="2" type="ORF">AArc1_0030</name>
</gene>
<dbReference type="AlphaFoldDB" id="A0A346PA40"/>
<organism evidence="2 3">
    <name type="scientific">Natrarchaeobaculum sulfurireducens</name>
    <dbReference type="NCBI Taxonomy" id="2044521"/>
    <lineage>
        <taxon>Archaea</taxon>
        <taxon>Methanobacteriati</taxon>
        <taxon>Methanobacteriota</taxon>
        <taxon>Stenosarchaea group</taxon>
        <taxon>Halobacteria</taxon>
        <taxon>Halobacteriales</taxon>
        <taxon>Natrialbaceae</taxon>
        <taxon>Natrarchaeobaculum</taxon>
    </lineage>
</organism>
<sequence>MADSRSKSDMDDTGHTERIERARSRDAVGRCRLTGTVLERQYRRVTNASGPQTGIDVRPTA</sequence>